<dbReference type="SUPFAM" id="SSF53850">
    <property type="entry name" value="Periplasmic binding protein-like II"/>
    <property type="match status" value="1"/>
</dbReference>
<dbReference type="InterPro" id="IPR000847">
    <property type="entry name" value="LysR_HTH_N"/>
</dbReference>
<organism evidence="7 8">
    <name type="scientific">Saccharopolyspora shandongensis</name>
    <dbReference type="NCBI Taxonomy" id="418495"/>
    <lineage>
        <taxon>Bacteria</taxon>
        <taxon>Bacillati</taxon>
        <taxon>Actinomycetota</taxon>
        <taxon>Actinomycetes</taxon>
        <taxon>Pseudonocardiales</taxon>
        <taxon>Pseudonocardiaceae</taxon>
        <taxon>Saccharopolyspora</taxon>
    </lineage>
</organism>
<evidence type="ECO:0000256" key="4">
    <source>
        <dbReference type="ARBA" id="ARBA00023163"/>
    </source>
</evidence>
<evidence type="ECO:0000256" key="3">
    <source>
        <dbReference type="ARBA" id="ARBA00023125"/>
    </source>
</evidence>
<keyword evidence="3" id="KW-0238">DNA-binding</keyword>
<evidence type="ECO:0000256" key="1">
    <source>
        <dbReference type="ARBA" id="ARBA00009437"/>
    </source>
</evidence>
<keyword evidence="2" id="KW-0805">Transcription regulation</keyword>
<proteinExistence type="inferred from homology"/>
<dbReference type="GO" id="GO:0000976">
    <property type="term" value="F:transcription cis-regulatory region binding"/>
    <property type="evidence" value="ECO:0007669"/>
    <property type="project" value="TreeGrafter"/>
</dbReference>
<comment type="similarity">
    <text evidence="1">Belongs to the LysR transcriptional regulatory family.</text>
</comment>
<dbReference type="Gene3D" id="3.40.190.10">
    <property type="entry name" value="Periplasmic binding protein-like II"/>
    <property type="match status" value="2"/>
</dbReference>
<evidence type="ECO:0000256" key="5">
    <source>
        <dbReference type="SAM" id="MobiDB-lite"/>
    </source>
</evidence>
<dbReference type="SUPFAM" id="SSF46785">
    <property type="entry name" value="Winged helix' DNA-binding domain"/>
    <property type="match status" value="1"/>
</dbReference>
<evidence type="ECO:0000313" key="7">
    <source>
        <dbReference type="EMBL" id="SDY05774.1"/>
    </source>
</evidence>
<dbReference type="AlphaFoldDB" id="A0A1H3GTF9"/>
<gene>
    <name evidence="7" type="ORF">SAMN05216215_101958</name>
</gene>
<feature type="region of interest" description="Disordered" evidence="5">
    <location>
        <begin position="1"/>
        <end position="23"/>
    </location>
</feature>
<dbReference type="Pfam" id="PF00126">
    <property type="entry name" value="HTH_1"/>
    <property type="match status" value="1"/>
</dbReference>
<protein>
    <submittedName>
        <fullName evidence="7">ModE molybdate transport repressor domain-containing protein</fullName>
    </submittedName>
</protein>
<dbReference type="PANTHER" id="PTHR30126">
    <property type="entry name" value="HTH-TYPE TRANSCRIPTIONAL REGULATOR"/>
    <property type="match status" value="1"/>
</dbReference>
<keyword evidence="8" id="KW-1185">Reference proteome</keyword>
<dbReference type="InterPro" id="IPR036388">
    <property type="entry name" value="WH-like_DNA-bd_sf"/>
</dbReference>
<dbReference type="EMBL" id="FNOK01000019">
    <property type="protein sequence ID" value="SDY05774.1"/>
    <property type="molecule type" value="Genomic_DNA"/>
</dbReference>
<dbReference type="STRING" id="418495.SAMN05216215_101958"/>
<dbReference type="Proteomes" id="UP000199529">
    <property type="component" value="Unassembled WGS sequence"/>
</dbReference>
<dbReference type="PROSITE" id="PS50931">
    <property type="entry name" value="HTH_LYSR"/>
    <property type="match status" value="1"/>
</dbReference>
<feature type="domain" description="HTH lysR-type" evidence="6">
    <location>
        <begin position="26"/>
        <end position="83"/>
    </location>
</feature>
<evidence type="ECO:0000259" key="6">
    <source>
        <dbReference type="PROSITE" id="PS50931"/>
    </source>
</evidence>
<dbReference type="PANTHER" id="PTHR30126:SF39">
    <property type="entry name" value="HTH-TYPE TRANSCRIPTIONAL REGULATOR CYSL"/>
    <property type="match status" value="1"/>
</dbReference>
<dbReference type="Gene3D" id="1.10.10.10">
    <property type="entry name" value="Winged helix-like DNA-binding domain superfamily/Winged helix DNA-binding domain"/>
    <property type="match status" value="1"/>
</dbReference>
<sequence length="326" mass="34830">MAHQHGNRLPTDTARPPTYPWGMAPPDPESLRLLVLVGELGSIGAAAAELRISQPSASKRLSRLERQLALPLVERTRQGCTLTPAGTMVCDWAGQVLAHVDGLMNGVRALRAQHEAKLRVAASMTIAEYLAPRWISRLRATLPDVHLELDVANSLAVAETVRHGHADLGFIETPVPPEGVSVRFVTRDRMVVVAPPEHPWARLRRPLPATELAATPLIVREHGSGTRETLYRALVEVGAEPVTPLLELRSTTAVRNSVVAGAGPAVLSVLAVATDLAEQRLVDVPVTGLDLHRPLHAVWRAGLQLTGPAAALLAIAMRTSDTGAAG</sequence>
<evidence type="ECO:0000313" key="8">
    <source>
        <dbReference type="Proteomes" id="UP000199529"/>
    </source>
</evidence>
<name>A0A1H3GTF9_9PSEU</name>
<reference evidence="8" key="1">
    <citation type="submission" date="2016-10" db="EMBL/GenBank/DDBJ databases">
        <authorList>
            <person name="Varghese N."/>
            <person name="Submissions S."/>
        </authorList>
    </citation>
    <scope>NUCLEOTIDE SEQUENCE [LARGE SCALE GENOMIC DNA]</scope>
    <source>
        <strain evidence="8">CGMCC 4.3530</strain>
    </source>
</reference>
<accession>A0A1H3GTF9</accession>
<dbReference type="PRINTS" id="PR00039">
    <property type="entry name" value="HTHLYSR"/>
</dbReference>
<dbReference type="InterPro" id="IPR036390">
    <property type="entry name" value="WH_DNA-bd_sf"/>
</dbReference>
<dbReference type="InterPro" id="IPR005119">
    <property type="entry name" value="LysR_subst-bd"/>
</dbReference>
<keyword evidence="4" id="KW-0804">Transcription</keyword>
<dbReference type="Pfam" id="PF03466">
    <property type="entry name" value="LysR_substrate"/>
    <property type="match status" value="1"/>
</dbReference>
<dbReference type="GO" id="GO:0003700">
    <property type="term" value="F:DNA-binding transcription factor activity"/>
    <property type="evidence" value="ECO:0007669"/>
    <property type="project" value="InterPro"/>
</dbReference>
<dbReference type="CDD" id="cd08420">
    <property type="entry name" value="PBP2_CysL_like"/>
    <property type="match status" value="1"/>
</dbReference>
<evidence type="ECO:0000256" key="2">
    <source>
        <dbReference type="ARBA" id="ARBA00023015"/>
    </source>
</evidence>